<evidence type="ECO:0000256" key="1">
    <source>
        <dbReference type="ARBA" id="ARBA00005771"/>
    </source>
</evidence>
<keyword evidence="5" id="KW-1185">Reference proteome</keyword>
<protein>
    <recommendedName>
        <fullName evidence="3">Sulfotransferase domain-containing protein</fullName>
    </recommendedName>
</protein>
<evidence type="ECO:0000313" key="5">
    <source>
        <dbReference type="Proteomes" id="UP000578112"/>
    </source>
</evidence>
<dbReference type="Gene3D" id="3.40.50.300">
    <property type="entry name" value="P-loop containing nucleotide triphosphate hydrolases"/>
    <property type="match status" value="1"/>
</dbReference>
<dbReference type="InterPro" id="IPR027417">
    <property type="entry name" value="P-loop_NTPase"/>
</dbReference>
<comment type="similarity">
    <text evidence="1">Belongs to the sulfotransferase 1 family.</text>
</comment>
<evidence type="ECO:0000313" key="4">
    <source>
        <dbReference type="EMBL" id="MBB4764316.1"/>
    </source>
</evidence>
<evidence type="ECO:0000256" key="2">
    <source>
        <dbReference type="ARBA" id="ARBA00022679"/>
    </source>
</evidence>
<dbReference type="Proteomes" id="UP000578112">
    <property type="component" value="Unassembled WGS sequence"/>
</dbReference>
<dbReference type="SUPFAM" id="SSF52540">
    <property type="entry name" value="P-loop containing nucleoside triphosphate hydrolases"/>
    <property type="match status" value="1"/>
</dbReference>
<accession>A0A7W7MRJ4</accession>
<gene>
    <name evidence="4" type="ORF">BJ971_004872</name>
</gene>
<organism evidence="4 5">
    <name type="scientific">Actinoplanes digitatis</name>
    <dbReference type="NCBI Taxonomy" id="1868"/>
    <lineage>
        <taxon>Bacteria</taxon>
        <taxon>Bacillati</taxon>
        <taxon>Actinomycetota</taxon>
        <taxon>Actinomycetes</taxon>
        <taxon>Micromonosporales</taxon>
        <taxon>Micromonosporaceae</taxon>
        <taxon>Actinoplanes</taxon>
    </lineage>
</organism>
<dbReference type="PANTHER" id="PTHR11783">
    <property type="entry name" value="SULFOTRANSFERASE SULT"/>
    <property type="match status" value="1"/>
</dbReference>
<reference evidence="4 5" key="1">
    <citation type="submission" date="2020-08" db="EMBL/GenBank/DDBJ databases">
        <title>Sequencing the genomes of 1000 actinobacteria strains.</title>
        <authorList>
            <person name="Klenk H.-P."/>
        </authorList>
    </citation>
    <scope>NUCLEOTIDE SEQUENCE [LARGE SCALE GENOMIC DNA]</scope>
    <source>
        <strain evidence="4 5">DSM 43149</strain>
    </source>
</reference>
<name>A0A7W7MRJ4_9ACTN</name>
<keyword evidence="2" id="KW-0808">Transferase</keyword>
<dbReference type="GO" id="GO:0008146">
    <property type="term" value="F:sulfotransferase activity"/>
    <property type="evidence" value="ECO:0007669"/>
    <property type="project" value="InterPro"/>
</dbReference>
<dbReference type="InterPro" id="IPR000863">
    <property type="entry name" value="Sulfotransferase_dom"/>
</dbReference>
<dbReference type="EMBL" id="JACHNH010000001">
    <property type="protein sequence ID" value="MBB4764316.1"/>
    <property type="molecule type" value="Genomic_DNA"/>
</dbReference>
<proteinExistence type="inferred from homology"/>
<feature type="domain" description="Sulfotransferase" evidence="3">
    <location>
        <begin position="68"/>
        <end position="221"/>
    </location>
</feature>
<sequence>MRKTASQWIKAILNDPAVYRHSGLLPYDPRPYNWHPPMAFPPGRVVSSLFISHKGFLSIPKPDRYRAFFVCRDPRDIVVSSYFSYRSSHTPMGDVPQVRSALRGRSPKEGLLYVIDHHSRRGTFKSLRAWATAPSTEAVRIVRYEDLTGERQLEDLDRLLRHCGIALPPTDLAALRDRYSFSRMRGAPAGSGTVSHYRRGEPGDWRNHFDDEVQEAFSAAAGDLVRLLGYPDVPPHRDR</sequence>
<dbReference type="AlphaFoldDB" id="A0A7W7MRJ4"/>
<dbReference type="Pfam" id="PF00685">
    <property type="entry name" value="Sulfotransfer_1"/>
    <property type="match status" value="1"/>
</dbReference>
<evidence type="ECO:0000259" key="3">
    <source>
        <dbReference type="Pfam" id="PF00685"/>
    </source>
</evidence>
<comment type="caution">
    <text evidence="4">The sequence shown here is derived from an EMBL/GenBank/DDBJ whole genome shotgun (WGS) entry which is preliminary data.</text>
</comment>